<accession>A0A8J5Z0E2</accession>
<name>A0A8J5Z0E2_9ROSI</name>
<keyword evidence="2" id="KW-0732">Signal</keyword>
<sequence>MARQDLIVVALVFIAVVGAFATDKSPSPTPSEASSPAKSPSSSSSASSTKFTSAKSPTPSSNRPSSSPSKSDGRAPKSSPVGAPKNFSSSSSPSHSKSDSPETKEGSSFDAKSLEDVSSPPSPNVTNKVLSLLHALKIKGDAVDSESPNSNNDSPTPAPFNSDATKAIIGIVNIVVFTGFLLF</sequence>
<feature type="signal peptide" evidence="2">
    <location>
        <begin position="1"/>
        <end position="21"/>
    </location>
</feature>
<evidence type="ECO:0000313" key="4">
    <source>
        <dbReference type="Proteomes" id="UP000701853"/>
    </source>
</evidence>
<proteinExistence type="predicted"/>
<evidence type="ECO:0000256" key="2">
    <source>
        <dbReference type="SAM" id="SignalP"/>
    </source>
</evidence>
<feature type="compositionally biased region" description="Low complexity" evidence="1">
    <location>
        <begin position="21"/>
        <end position="70"/>
    </location>
</feature>
<evidence type="ECO:0000313" key="3">
    <source>
        <dbReference type="EMBL" id="KAG8497489.1"/>
    </source>
</evidence>
<gene>
    <name evidence="3" type="ORF">CXB51_008661</name>
</gene>
<dbReference type="EMBL" id="JAHUZN010000004">
    <property type="protein sequence ID" value="KAG8497489.1"/>
    <property type="molecule type" value="Genomic_DNA"/>
</dbReference>
<feature type="compositionally biased region" description="Low complexity" evidence="1">
    <location>
        <begin position="145"/>
        <end position="155"/>
    </location>
</feature>
<feature type="chain" id="PRO_5035264540" description="Classical arabinogalactan protein 6-like" evidence="2">
    <location>
        <begin position="22"/>
        <end position="183"/>
    </location>
</feature>
<feature type="region of interest" description="Disordered" evidence="1">
    <location>
        <begin position="21"/>
        <end position="128"/>
    </location>
</feature>
<protein>
    <recommendedName>
        <fullName evidence="5">Classical arabinogalactan protein 6-like</fullName>
    </recommendedName>
</protein>
<dbReference type="AlphaFoldDB" id="A0A8J5Z0E2"/>
<keyword evidence="4" id="KW-1185">Reference proteome</keyword>
<reference evidence="3 4" key="1">
    <citation type="journal article" date="2021" name="bioRxiv">
        <title>The Gossypium anomalum genome as a resource for cotton improvement and evolutionary analysis of hybrid incompatibility.</title>
        <authorList>
            <person name="Grover C.E."/>
            <person name="Yuan D."/>
            <person name="Arick M.A."/>
            <person name="Miller E.R."/>
            <person name="Hu G."/>
            <person name="Peterson D.G."/>
            <person name="Wendel J.F."/>
            <person name="Udall J.A."/>
        </authorList>
    </citation>
    <scope>NUCLEOTIDE SEQUENCE [LARGE SCALE GENOMIC DNA]</scope>
    <source>
        <strain evidence="3">JFW-Udall</strain>
        <tissue evidence="3">Leaf</tissue>
    </source>
</reference>
<evidence type="ECO:0000256" key="1">
    <source>
        <dbReference type="SAM" id="MobiDB-lite"/>
    </source>
</evidence>
<organism evidence="3 4">
    <name type="scientific">Gossypium anomalum</name>
    <dbReference type="NCBI Taxonomy" id="47600"/>
    <lineage>
        <taxon>Eukaryota</taxon>
        <taxon>Viridiplantae</taxon>
        <taxon>Streptophyta</taxon>
        <taxon>Embryophyta</taxon>
        <taxon>Tracheophyta</taxon>
        <taxon>Spermatophyta</taxon>
        <taxon>Magnoliopsida</taxon>
        <taxon>eudicotyledons</taxon>
        <taxon>Gunneridae</taxon>
        <taxon>Pentapetalae</taxon>
        <taxon>rosids</taxon>
        <taxon>malvids</taxon>
        <taxon>Malvales</taxon>
        <taxon>Malvaceae</taxon>
        <taxon>Malvoideae</taxon>
        <taxon>Gossypium</taxon>
    </lineage>
</organism>
<comment type="caution">
    <text evidence="3">The sequence shown here is derived from an EMBL/GenBank/DDBJ whole genome shotgun (WGS) entry which is preliminary data.</text>
</comment>
<dbReference type="Proteomes" id="UP000701853">
    <property type="component" value="Chromosome 4"/>
</dbReference>
<evidence type="ECO:0008006" key="5">
    <source>
        <dbReference type="Google" id="ProtNLM"/>
    </source>
</evidence>
<feature type="compositionally biased region" description="Basic and acidic residues" evidence="1">
    <location>
        <begin position="96"/>
        <end position="115"/>
    </location>
</feature>
<dbReference type="OrthoDB" id="1002237at2759"/>
<feature type="region of interest" description="Disordered" evidence="1">
    <location>
        <begin position="141"/>
        <end position="160"/>
    </location>
</feature>